<accession>A0A2S0P8Q3</accession>
<dbReference type="GO" id="GO:0008664">
    <property type="term" value="F:RNA 2',3'-cyclic 3'-phosphodiesterase activity"/>
    <property type="evidence" value="ECO:0007669"/>
    <property type="project" value="UniProtKB-EC"/>
</dbReference>
<dbReference type="Proteomes" id="UP000244173">
    <property type="component" value="Chromosome"/>
</dbReference>
<dbReference type="EMBL" id="CP028519">
    <property type="protein sequence ID" value="AVY93722.1"/>
    <property type="molecule type" value="Genomic_DNA"/>
</dbReference>
<organism evidence="3 4">
    <name type="scientific">Microvirgula aerodenitrificans</name>
    <dbReference type="NCBI Taxonomy" id="57480"/>
    <lineage>
        <taxon>Bacteria</taxon>
        <taxon>Pseudomonadati</taxon>
        <taxon>Pseudomonadota</taxon>
        <taxon>Betaproteobacteria</taxon>
        <taxon>Neisseriales</taxon>
        <taxon>Aquaspirillaceae</taxon>
        <taxon>Microvirgula</taxon>
    </lineage>
</organism>
<feature type="short sequence motif" description="HXTX 1" evidence="2">
    <location>
        <begin position="59"/>
        <end position="62"/>
    </location>
</feature>
<dbReference type="HAMAP" id="MF_01940">
    <property type="entry name" value="RNA_CPDase"/>
    <property type="match status" value="1"/>
</dbReference>
<dbReference type="STRING" id="1122240.GCA_000620105_01329"/>
<dbReference type="PANTHER" id="PTHR35561">
    <property type="entry name" value="RNA 2',3'-CYCLIC PHOSPHODIESTERASE"/>
    <property type="match status" value="1"/>
</dbReference>
<dbReference type="GO" id="GO:0004113">
    <property type="term" value="F:2',3'-cyclic-nucleotide 3'-phosphodiesterase activity"/>
    <property type="evidence" value="ECO:0007669"/>
    <property type="project" value="InterPro"/>
</dbReference>
<feature type="short sequence motif" description="HXTX 2" evidence="2">
    <location>
        <begin position="140"/>
        <end position="143"/>
    </location>
</feature>
<evidence type="ECO:0000313" key="4">
    <source>
        <dbReference type="Proteomes" id="UP000244173"/>
    </source>
</evidence>
<evidence type="ECO:0000256" key="1">
    <source>
        <dbReference type="ARBA" id="ARBA00022801"/>
    </source>
</evidence>
<dbReference type="Gene3D" id="3.90.1140.10">
    <property type="entry name" value="Cyclic phosphodiesterase"/>
    <property type="match status" value="1"/>
</dbReference>
<comment type="catalytic activity">
    <reaction evidence="2">
        <text>a 3'-end 2',3'-cyclophospho-ribonucleotide-RNA + H2O = a 3'-end 2'-phospho-ribonucleotide-RNA + H(+)</text>
        <dbReference type="Rhea" id="RHEA:11828"/>
        <dbReference type="Rhea" id="RHEA-COMP:10464"/>
        <dbReference type="Rhea" id="RHEA-COMP:17353"/>
        <dbReference type="ChEBI" id="CHEBI:15377"/>
        <dbReference type="ChEBI" id="CHEBI:15378"/>
        <dbReference type="ChEBI" id="CHEBI:83064"/>
        <dbReference type="ChEBI" id="CHEBI:173113"/>
        <dbReference type="EC" id="3.1.4.58"/>
    </reaction>
</comment>
<protein>
    <recommendedName>
        <fullName evidence="2">RNA 2',3'-cyclic phosphodiesterase</fullName>
        <shortName evidence="2">RNA 2',3'-CPDase</shortName>
        <ecNumber evidence="2">3.1.4.58</ecNumber>
    </recommendedName>
</protein>
<dbReference type="InterPro" id="IPR004175">
    <property type="entry name" value="RNA_CPDase"/>
</dbReference>
<dbReference type="AlphaFoldDB" id="A0A2S0P8Q3"/>
<comment type="similarity">
    <text evidence="2">Belongs to the 2H phosphoesterase superfamily. ThpR family.</text>
</comment>
<keyword evidence="4" id="KW-1185">Reference proteome</keyword>
<keyword evidence="1 2" id="KW-0378">Hydrolase</keyword>
<dbReference type="EC" id="3.1.4.58" evidence="2"/>
<comment type="function">
    <text evidence="2">Hydrolyzes RNA 2',3'-cyclic phosphodiester to an RNA 2'-phosphomonoester.</text>
</comment>
<dbReference type="PANTHER" id="PTHR35561:SF1">
    <property type="entry name" value="RNA 2',3'-CYCLIC PHOSPHODIESTERASE"/>
    <property type="match status" value="1"/>
</dbReference>
<reference evidence="3 4" key="1">
    <citation type="submission" date="2018-04" db="EMBL/GenBank/DDBJ databases">
        <title>Denitrifier Microvirgula.</title>
        <authorList>
            <person name="Anderson E."/>
            <person name="Jang J."/>
            <person name="Ishii S."/>
        </authorList>
    </citation>
    <scope>NUCLEOTIDE SEQUENCE [LARGE SCALE GENOMIC DNA]</scope>
    <source>
        <strain evidence="3 4">BE2.4</strain>
    </source>
</reference>
<gene>
    <name evidence="3" type="primary">thpR</name>
    <name evidence="3" type="ORF">DAI18_06415</name>
</gene>
<evidence type="ECO:0000313" key="3">
    <source>
        <dbReference type="EMBL" id="AVY93722.1"/>
    </source>
</evidence>
<dbReference type="InterPro" id="IPR009097">
    <property type="entry name" value="Cyclic_Pdiesterase"/>
</dbReference>
<dbReference type="Pfam" id="PF13563">
    <property type="entry name" value="2_5_RNA_ligase2"/>
    <property type="match status" value="1"/>
</dbReference>
<proteinExistence type="inferred from homology"/>
<evidence type="ECO:0000256" key="2">
    <source>
        <dbReference type="HAMAP-Rule" id="MF_01940"/>
    </source>
</evidence>
<feature type="active site" description="Proton acceptor" evidence="2">
    <location>
        <position position="140"/>
    </location>
</feature>
<feature type="active site" description="Proton donor" evidence="2">
    <location>
        <position position="59"/>
    </location>
</feature>
<dbReference type="NCBIfam" id="TIGR02258">
    <property type="entry name" value="2_5_ligase"/>
    <property type="match status" value="1"/>
</dbReference>
<sequence>MIVQSTPAGPLTASTARETEMRLFFAATPPPPLSAALCAVSQTLLPQSGGRQVPPRLIHLTLAFLGEMPSARVPVLNALAAPLPFIPFTLTLSRAGSFSTRAGWLAPSQTPAELRQLVEVLTSTLNGNGFHVEQRAYRAHLTVLRSLQQPLPAQALAEPLDWYIDHYALVASTLTPHGPRYKIMCRFGRLQDQNSESGTVQQPLP</sequence>
<dbReference type="KEGG" id="maer:DAI18_06415"/>
<name>A0A2S0P8Q3_9NEIS</name>
<dbReference type="SUPFAM" id="SSF55144">
    <property type="entry name" value="LigT-like"/>
    <property type="match status" value="1"/>
</dbReference>